<keyword evidence="3" id="KW-0347">Helicase</keyword>
<evidence type="ECO:0000313" key="12">
    <source>
        <dbReference type="Proteomes" id="UP001157461"/>
    </source>
</evidence>
<evidence type="ECO:0000259" key="9">
    <source>
        <dbReference type="Pfam" id="PF00580"/>
    </source>
</evidence>
<dbReference type="EMBL" id="JAPDIQ010000006">
    <property type="protein sequence ID" value="MDH4764293.1"/>
    <property type="molecule type" value="Genomic_DNA"/>
</dbReference>
<dbReference type="InterPro" id="IPR014017">
    <property type="entry name" value="DNA_helicase_UvrD-like_C"/>
</dbReference>
<dbReference type="InterPro" id="IPR027417">
    <property type="entry name" value="P-loop_NTPase"/>
</dbReference>
<evidence type="ECO:0000256" key="8">
    <source>
        <dbReference type="ARBA" id="ARBA00048988"/>
    </source>
</evidence>
<evidence type="ECO:0000256" key="5">
    <source>
        <dbReference type="ARBA" id="ARBA00023235"/>
    </source>
</evidence>
<dbReference type="Gene3D" id="3.40.50.300">
    <property type="entry name" value="P-loop containing nucleotide triphosphate hydrolases"/>
    <property type="match status" value="2"/>
</dbReference>
<comment type="catalytic activity">
    <reaction evidence="8">
        <text>ATP + H2O = ADP + phosphate + H(+)</text>
        <dbReference type="Rhea" id="RHEA:13065"/>
        <dbReference type="ChEBI" id="CHEBI:15377"/>
        <dbReference type="ChEBI" id="CHEBI:15378"/>
        <dbReference type="ChEBI" id="CHEBI:30616"/>
        <dbReference type="ChEBI" id="CHEBI:43474"/>
        <dbReference type="ChEBI" id="CHEBI:456216"/>
        <dbReference type="EC" id="5.6.2.4"/>
    </reaction>
</comment>
<evidence type="ECO:0000256" key="3">
    <source>
        <dbReference type="ARBA" id="ARBA00022806"/>
    </source>
</evidence>
<evidence type="ECO:0000256" key="6">
    <source>
        <dbReference type="ARBA" id="ARBA00034617"/>
    </source>
</evidence>
<gene>
    <name evidence="11" type="ORF">OMP44_15490</name>
</gene>
<keyword evidence="2" id="KW-0378">Hydrolase</keyword>
<evidence type="ECO:0000256" key="2">
    <source>
        <dbReference type="ARBA" id="ARBA00022801"/>
    </source>
</evidence>
<evidence type="ECO:0000256" key="7">
    <source>
        <dbReference type="ARBA" id="ARBA00034808"/>
    </source>
</evidence>
<dbReference type="EC" id="5.6.2.4" evidence="7"/>
<dbReference type="InterPro" id="IPR014016">
    <property type="entry name" value="UvrD-like_ATP-bd"/>
</dbReference>
<evidence type="ECO:0000313" key="11">
    <source>
        <dbReference type="EMBL" id="MDH4764293.1"/>
    </source>
</evidence>
<proteinExistence type="predicted"/>
<keyword evidence="4 11" id="KW-0067">ATP-binding</keyword>
<comment type="catalytic activity">
    <reaction evidence="6">
        <text>Couples ATP hydrolysis with the unwinding of duplex DNA by translocating in the 3'-5' direction.</text>
        <dbReference type="EC" id="5.6.2.4"/>
    </reaction>
</comment>
<reference evidence="11 12" key="1">
    <citation type="submission" date="2022-10" db="EMBL/GenBank/DDBJ databases">
        <title>A novel Pseudomonas species, isolated from Passiflora incarnata leaves.</title>
        <authorList>
            <person name="Cueva-Yesquen L.G."/>
            <person name="Fantinatti-Garboggini F."/>
        </authorList>
    </citation>
    <scope>NUCLEOTIDE SEQUENCE [LARGE SCALE GENOMIC DNA]</scope>
    <source>
        <strain evidence="11 12">CBMAI 2609</strain>
    </source>
</reference>
<keyword evidence="1" id="KW-0547">Nucleotide-binding</keyword>
<dbReference type="PANTHER" id="PTHR11070">
    <property type="entry name" value="UVRD / RECB / PCRA DNA HELICASE FAMILY MEMBER"/>
    <property type="match status" value="1"/>
</dbReference>
<dbReference type="Proteomes" id="UP001157461">
    <property type="component" value="Unassembled WGS sequence"/>
</dbReference>
<dbReference type="PANTHER" id="PTHR11070:SF30">
    <property type="entry name" value="F-BOX DNA HELICASE 1"/>
    <property type="match status" value="1"/>
</dbReference>
<dbReference type="GO" id="GO:0005524">
    <property type="term" value="F:ATP binding"/>
    <property type="evidence" value="ECO:0007669"/>
    <property type="project" value="UniProtKB-KW"/>
</dbReference>
<dbReference type="SUPFAM" id="SSF52540">
    <property type="entry name" value="P-loop containing nucleoside triphosphate hydrolases"/>
    <property type="match status" value="1"/>
</dbReference>
<feature type="domain" description="UvrD-like helicase C-terminal" evidence="10">
    <location>
        <begin position="359"/>
        <end position="468"/>
    </location>
</feature>
<dbReference type="Pfam" id="PF00580">
    <property type="entry name" value="UvrD-helicase"/>
    <property type="match status" value="1"/>
</dbReference>
<sequence length="495" mass="56097">MAFEWTPEQLAFHECKAPRIRVKAFAGASKTTSLEGYTKRYPRLRFLYVAYNRSIADEGKARFPSNVKCMTSHQLAFKAVGRRFQHKLGASLRPADMRAVLGTSDWAFINAVIATVNAYLCSNREDFHEDHLPLFNGRPIVEMPPAFIAEVFLQAREVWRRMIDPEDTTVPHLHDAYLKLYYLSKPDLGDRFDVILADEAQDLNGITLGLIKNQSCRVIFVGDPHQSLYAFRGADNALSDPDLDDSVDLYLTKSFRFGPAVATVATVANIILSYKGEQLKIVGAGQPTQIKTQLDESVRGAAYLSRTVSGVIMTALEFAPQGKTLYWVGGIEAYQIGDLEDLVWFSQGKTDKVRSKRLLKDFPDWTSYLTMAKESKDREMARLIKVVGLFPDIEKRLARLRTLTQKDEKDADVILSTAHRSKGLEWKHVYLGEDFPDPLDPELPPDARRDELNLLYVAATRAKHQLAINSVILGIMRDYERSRRRALKHQMLAIE</sequence>
<evidence type="ECO:0000259" key="10">
    <source>
        <dbReference type="Pfam" id="PF13361"/>
    </source>
</evidence>
<organism evidence="11 12">
    <name type="scientific">Pseudomonas flavocrustae</name>
    <dbReference type="NCBI Taxonomy" id="2991719"/>
    <lineage>
        <taxon>Bacteria</taxon>
        <taxon>Pseudomonadati</taxon>
        <taxon>Pseudomonadota</taxon>
        <taxon>Gammaproteobacteria</taxon>
        <taxon>Pseudomonadales</taxon>
        <taxon>Pseudomonadaceae</taxon>
        <taxon>Pseudomonas</taxon>
    </lineage>
</organism>
<keyword evidence="12" id="KW-1185">Reference proteome</keyword>
<dbReference type="RefSeq" id="WP_280309461.1">
    <property type="nucleotide sequence ID" value="NZ_JAPDIQ010000006.1"/>
</dbReference>
<evidence type="ECO:0000256" key="1">
    <source>
        <dbReference type="ARBA" id="ARBA00022741"/>
    </source>
</evidence>
<dbReference type="Pfam" id="PF13361">
    <property type="entry name" value="UvrD_C"/>
    <property type="match status" value="1"/>
</dbReference>
<name>A0ABT6IJ37_9PSED</name>
<keyword evidence="5" id="KW-0413">Isomerase</keyword>
<protein>
    <recommendedName>
        <fullName evidence="7">DNA 3'-5' helicase</fullName>
        <ecNumber evidence="7">5.6.2.4</ecNumber>
    </recommendedName>
</protein>
<evidence type="ECO:0000256" key="4">
    <source>
        <dbReference type="ARBA" id="ARBA00022840"/>
    </source>
</evidence>
<feature type="domain" description="UvrD-like helicase ATP-binding" evidence="9">
    <location>
        <begin position="189"/>
        <end position="236"/>
    </location>
</feature>
<dbReference type="InterPro" id="IPR000212">
    <property type="entry name" value="DNA_helicase_UvrD/REP"/>
</dbReference>
<accession>A0ABT6IJ37</accession>
<comment type="caution">
    <text evidence="11">The sequence shown here is derived from an EMBL/GenBank/DDBJ whole genome shotgun (WGS) entry which is preliminary data.</text>
</comment>